<dbReference type="Gene3D" id="3.30.1120.170">
    <property type="match status" value="1"/>
</dbReference>
<feature type="transmembrane region" description="Helical" evidence="9">
    <location>
        <begin position="38"/>
        <end position="60"/>
    </location>
</feature>
<name>A0ABV7KSV5_PLAOK</name>
<keyword evidence="6 9" id="KW-1133">Transmembrane helix</keyword>
<evidence type="ECO:0000256" key="6">
    <source>
        <dbReference type="ARBA" id="ARBA00022989"/>
    </source>
</evidence>
<feature type="transmembrane region" description="Helical" evidence="9">
    <location>
        <begin position="118"/>
        <end position="137"/>
    </location>
</feature>
<organism evidence="11 12">
    <name type="scientific">Planomicrobium okeanokoites</name>
    <name type="common">Planococcus okeanokoites</name>
    <name type="synonym">Flavobacterium okeanokoites</name>
    <dbReference type="NCBI Taxonomy" id="244"/>
    <lineage>
        <taxon>Bacteria</taxon>
        <taxon>Bacillati</taxon>
        <taxon>Bacillota</taxon>
        <taxon>Bacilli</taxon>
        <taxon>Bacillales</taxon>
        <taxon>Caryophanaceae</taxon>
        <taxon>Planomicrobium</taxon>
    </lineage>
</organism>
<dbReference type="CDD" id="cd16015">
    <property type="entry name" value="LTA_synthase"/>
    <property type="match status" value="1"/>
</dbReference>
<evidence type="ECO:0000313" key="11">
    <source>
        <dbReference type="EMBL" id="MFC3212617.1"/>
    </source>
</evidence>
<dbReference type="EMBL" id="JBHRUJ010000020">
    <property type="protein sequence ID" value="MFC3212617.1"/>
    <property type="molecule type" value="Genomic_DNA"/>
</dbReference>
<protein>
    <submittedName>
        <fullName evidence="11">LTA synthase family protein</fullName>
        <ecNumber evidence="11">2.7.8.-</ecNumber>
    </submittedName>
</protein>
<dbReference type="EC" id="2.7.8.-" evidence="11"/>
<evidence type="ECO:0000256" key="1">
    <source>
        <dbReference type="ARBA" id="ARBA00004651"/>
    </source>
</evidence>
<comment type="caution">
    <text evidence="11">The sequence shown here is derived from an EMBL/GenBank/DDBJ whole genome shotgun (WGS) entry which is preliminary data.</text>
</comment>
<keyword evidence="7 8" id="KW-0472">Membrane</keyword>
<evidence type="ECO:0000256" key="9">
    <source>
        <dbReference type="SAM" id="Phobius"/>
    </source>
</evidence>
<evidence type="ECO:0000256" key="2">
    <source>
        <dbReference type="ARBA" id="ARBA00004936"/>
    </source>
</evidence>
<feature type="transmembrane region" description="Helical" evidence="9">
    <location>
        <begin position="67"/>
        <end position="88"/>
    </location>
</feature>
<dbReference type="InterPro" id="IPR000917">
    <property type="entry name" value="Sulfatase_N"/>
</dbReference>
<gene>
    <name evidence="11" type="ORF">ACFOEJ_16205</name>
</gene>
<dbReference type="PIRSF" id="PIRSF005091">
    <property type="entry name" value="Mmb_sulf_HI1246"/>
    <property type="match status" value="1"/>
</dbReference>
<feature type="transmembrane region" description="Helical" evidence="9">
    <location>
        <begin position="149"/>
        <end position="168"/>
    </location>
</feature>
<evidence type="ECO:0000256" key="3">
    <source>
        <dbReference type="ARBA" id="ARBA00009983"/>
    </source>
</evidence>
<dbReference type="Proteomes" id="UP001595625">
    <property type="component" value="Unassembled WGS sequence"/>
</dbReference>
<feature type="domain" description="Sulfatase N-terminal" evidence="10">
    <location>
        <begin position="243"/>
        <end position="536"/>
    </location>
</feature>
<comment type="subcellular location">
    <subcellularLocation>
        <location evidence="1">Cell membrane</location>
        <topology evidence="1">Multi-pass membrane protein</topology>
    </subcellularLocation>
</comment>
<evidence type="ECO:0000256" key="7">
    <source>
        <dbReference type="ARBA" id="ARBA00023136"/>
    </source>
</evidence>
<keyword evidence="4 8" id="KW-1003">Cell membrane</keyword>
<evidence type="ECO:0000259" key="10">
    <source>
        <dbReference type="Pfam" id="PF00884"/>
    </source>
</evidence>
<proteinExistence type="inferred from homology"/>
<evidence type="ECO:0000256" key="8">
    <source>
        <dbReference type="PIRNR" id="PIRNR005091"/>
    </source>
</evidence>
<dbReference type="PANTHER" id="PTHR47371:SF3">
    <property type="entry name" value="PHOSPHOGLYCEROL TRANSFERASE I"/>
    <property type="match status" value="1"/>
</dbReference>
<keyword evidence="5 9" id="KW-0812">Transmembrane</keyword>
<dbReference type="SUPFAM" id="SSF53649">
    <property type="entry name" value="Alkaline phosphatase-like"/>
    <property type="match status" value="1"/>
</dbReference>
<sequence>MKKEHITKFLTSHLFIVTAILILKIIFLRYLLFGEADITRALVLELSYILIFTTLIELIAGKWKPGAFLLLNLIFSTLFLAVVMYHAFFGRIVTYFALFQLGQVGTINESVSALIKPIYFLFFAEIVVLIILLLVRKYPIGNYSLNKKFLVLPLLLLAVIVSFVNFQAHKDEAISNNVLAAQEKGILNYEALEIYLGPEGQTAIETDISVENSAELMEEVRSLKGLEYIPPKERKFFGAAEGRNLIVIQVESMQSFPIGLELDGKEVTPNFNKLIEDSFYFPNTAQQTGPGNTSDAEFIVNTSLYPTAFNPTSQTFADRAFPSLPRLLKGEGYTTSTFHADDISFWNRNELYPALGIEKYYYGEFFGNEDVIGIGPSDEVMFNKAMPVLRESHMKNEPFYAQLIGLTSHHPFHLPKEHQEYELPEEFEGSLTGEYLVSINYMDRVINDFIEQLKKEGIYENSVIAIYGDHFGLQQSAIEQRDVDLVTELLGNEYQTIDRLKVPFILHAPGITDEGETFEQQIGQLDMMPTIANLLGLPLDDMVIFGQDVLNHQETLLGARYYLPVGSFWNEEILFIPEKGFEDGTAYDLETEEVIPDFEQYREDYDRVLHLEYLSDAYMKTLPVRD</sequence>
<comment type="similarity">
    <text evidence="3 8">Belongs to the LTA synthase family.</text>
</comment>
<dbReference type="Pfam" id="PF00884">
    <property type="entry name" value="Sulfatase"/>
    <property type="match status" value="1"/>
</dbReference>
<keyword evidence="12" id="KW-1185">Reference proteome</keyword>
<keyword evidence="11" id="KW-0808">Transferase</keyword>
<accession>A0ABV7KSV5</accession>
<dbReference type="InterPro" id="IPR017850">
    <property type="entry name" value="Alkaline_phosphatase_core_sf"/>
</dbReference>
<comment type="pathway">
    <text evidence="2">Cell wall biogenesis; lipoteichoic acid biosynthesis.</text>
</comment>
<dbReference type="RefSeq" id="WP_165850197.1">
    <property type="nucleotide sequence ID" value="NZ_JBHRUJ010000020.1"/>
</dbReference>
<dbReference type="InterPro" id="IPR050448">
    <property type="entry name" value="OpgB/LTA_synthase_biosynth"/>
</dbReference>
<feature type="transmembrane region" description="Helical" evidence="9">
    <location>
        <begin position="12"/>
        <end position="32"/>
    </location>
</feature>
<dbReference type="PANTHER" id="PTHR47371">
    <property type="entry name" value="LIPOTEICHOIC ACID SYNTHASE"/>
    <property type="match status" value="1"/>
</dbReference>
<evidence type="ECO:0000313" key="12">
    <source>
        <dbReference type="Proteomes" id="UP001595625"/>
    </source>
</evidence>
<dbReference type="InterPro" id="IPR012160">
    <property type="entry name" value="LtaS-like"/>
</dbReference>
<dbReference type="Gene3D" id="3.40.720.10">
    <property type="entry name" value="Alkaline Phosphatase, subunit A"/>
    <property type="match status" value="1"/>
</dbReference>
<reference evidence="12" key="1">
    <citation type="journal article" date="2019" name="Int. J. Syst. Evol. Microbiol.">
        <title>The Global Catalogue of Microorganisms (GCM) 10K type strain sequencing project: providing services to taxonomists for standard genome sequencing and annotation.</title>
        <authorList>
            <consortium name="The Broad Institute Genomics Platform"/>
            <consortium name="The Broad Institute Genome Sequencing Center for Infectious Disease"/>
            <person name="Wu L."/>
            <person name="Ma J."/>
        </authorList>
    </citation>
    <scope>NUCLEOTIDE SEQUENCE [LARGE SCALE GENOMIC DNA]</scope>
    <source>
        <strain evidence="12">CCM 320</strain>
    </source>
</reference>
<evidence type="ECO:0000256" key="4">
    <source>
        <dbReference type="ARBA" id="ARBA00022475"/>
    </source>
</evidence>
<evidence type="ECO:0000256" key="5">
    <source>
        <dbReference type="ARBA" id="ARBA00022692"/>
    </source>
</evidence>
<dbReference type="GO" id="GO:0016740">
    <property type="term" value="F:transferase activity"/>
    <property type="evidence" value="ECO:0007669"/>
    <property type="project" value="UniProtKB-KW"/>
</dbReference>